<dbReference type="GeneID" id="111286410"/>
<dbReference type="Pfam" id="PF04504">
    <property type="entry name" value="GeBP-like_DBD"/>
    <property type="match status" value="1"/>
</dbReference>
<dbReference type="GO" id="GO:0006355">
    <property type="term" value="P:regulation of DNA-templated transcription"/>
    <property type="evidence" value="ECO:0007669"/>
    <property type="project" value="InterPro"/>
</dbReference>
<dbReference type="InterPro" id="IPR053932">
    <property type="entry name" value="GeBP-like_DBD"/>
</dbReference>
<organism evidence="3 4">
    <name type="scientific">Durio zibethinus</name>
    <name type="common">Durian</name>
    <dbReference type="NCBI Taxonomy" id="66656"/>
    <lineage>
        <taxon>Eukaryota</taxon>
        <taxon>Viridiplantae</taxon>
        <taxon>Streptophyta</taxon>
        <taxon>Embryophyta</taxon>
        <taxon>Tracheophyta</taxon>
        <taxon>Spermatophyta</taxon>
        <taxon>Magnoliopsida</taxon>
        <taxon>eudicotyledons</taxon>
        <taxon>Gunneridae</taxon>
        <taxon>Pentapetalae</taxon>
        <taxon>rosids</taxon>
        <taxon>malvids</taxon>
        <taxon>Malvales</taxon>
        <taxon>Malvaceae</taxon>
        <taxon>Helicteroideae</taxon>
        <taxon>Durio</taxon>
    </lineage>
</organism>
<dbReference type="RefSeq" id="XP_022732082.1">
    <property type="nucleotide sequence ID" value="XM_022876347.1"/>
</dbReference>
<dbReference type="OrthoDB" id="661680at2759"/>
<comment type="similarity">
    <text evidence="1">Belongs to the GeBP family.</text>
</comment>
<dbReference type="Proteomes" id="UP000515121">
    <property type="component" value="Unplaced"/>
</dbReference>
<evidence type="ECO:0000313" key="3">
    <source>
        <dbReference type="Proteomes" id="UP000515121"/>
    </source>
</evidence>
<gene>
    <name evidence="4" type="primary">LOC111286410</name>
</gene>
<proteinExistence type="inferred from homology"/>
<sequence length="268" mass="31290">MQEKYALLEEVWAANLEAYRIIKGLQISFIVCHVSKVNGRFSSSYFDQYLYYFLIFNESGLRLTMSSPTPSTAPNGRFSRVFSESDETQILRCLIRATKSISPPITTVGTPTINRIVKHLNYKFTPSQINDKLRRLRDKYHKYARNRSLVRTHHDRRMFKLSKRIWGKKTTPKKIEKVEEGVETGKVDGVWNLEKFPYLVAEFSKVLPDNEVWKERMKGFEEEELRKMDQEWVFIKVEEAKLVAKKAELMQHQILEIMGDSGSANGVN</sequence>
<dbReference type="InterPro" id="IPR007592">
    <property type="entry name" value="GEBP"/>
</dbReference>
<reference evidence="4" key="1">
    <citation type="submission" date="2025-08" db="UniProtKB">
        <authorList>
            <consortium name="RefSeq"/>
        </authorList>
    </citation>
    <scope>IDENTIFICATION</scope>
    <source>
        <tissue evidence="4">Fruit stalk</tissue>
    </source>
</reference>
<name>A0A6P5XVM9_DURZI</name>
<feature type="domain" description="Glabrous enhancer-binding protein-like DBD" evidence="2">
    <location>
        <begin position="78"/>
        <end position="167"/>
    </location>
</feature>
<dbReference type="GO" id="GO:0005634">
    <property type="term" value="C:nucleus"/>
    <property type="evidence" value="ECO:0007669"/>
    <property type="project" value="TreeGrafter"/>
</dbReference>
<dbReference type="KEGG" id="dzi:111286410"/>
<evidence type="ECO:0000313" key="4">
    <source>
        <dbReference type="RefSeq" id="XP_022732082.1"/>
    </source>
</evidence>
<dbReference type="PANTHER" id="PTHR31662:SF39">
    <property type="match status" value="1"/>
</dbReference>
<evidence type="ECO:0000259" key="2">
    <source>
        <dbReference type="Pfam" id="PF04504"/>
    </source>
</evidence>
<keyword evidence="3" id="KW-1185">Reference proteome</keyword>
<dbReference type="AlphaFoldDB" id="A0A6P5XVM9"/>
<evidence type="ECO:0000256" key="1">
    <source>
        <dbReference type="ARBA" id="ARBA00010820"/>
    </source>
</evidence>
<accession>A0A6P5XVM9</accession>
<dbReference type="PANTHER" id="PTHR31662">
    <property type="entry name" value="BNAANNG10740D PROTEIN-RELATED"/>
    <property type="match status" value="1"/>
</dbReference>
<protein>
    <submittedName>
        <fullName evidence="4">Probable transcription factor At2g01370</fullName>
    </submittedName>
</protein>